<dbReference type="EMBL" id="CP107567">
    <property type="protein sequence ID" value="UYQ60146.1"/>
    <property type="molecule type" value="Genomic_DNA"/>
</dbReference>
<protein>
    <submittedName>
        <fullName evidence="1">Uncharacterized protein</fullName>
    </submittedName>
</protein>
<keyword evidence="2" id="KW-1185">Reference proteome</keyword>
<organism evidence="1 2">
    <name type="scientific">Streptomyces peucetius</name>
    <dbReference type="NCBI Taxonomy" id="1950"/>
    <lineage>
        <taxon>Bacteria</taxon>
        <taxon>Bacillati</taxon>
        <taxon>Actinomycetota</taxon>
        <taxon>Actinomycetes</taxon>
        <taxon>Kitasatosporales</taxon>
        <taxon>Streptomycetaceae</taxon>
        <taxon>Streptomyces</taxon>
    </lineage>
</organism>
<sequence length="65" mass="6608">MLIGSWFSAAVLDLLSGQRRGARALVGVGLAADAPAAAAGWVDWADLQRQQEGLAQSDATLCPGG</sequence>
<name>A0ABY6HZK5_STRPE</name>
<reference evidence="1" key="1">
    <citation type="submission" date="2022-10" db="EMBL/GenBank/DDBJ databases">
        <title>Cytochrome P450 Catalyzes Benzene Ring Formation in the Biosynthesis of Trialkyl-Substituted Aromatic Polyketides.</title>
        <authorList>
            <person name="Zhao E."/>
            <person name="Ge H."/>
        </authorList>
    </citation>
    <scope>NUCLEOTIDE SEQUENCE</scope>
    <source>
        <strain evidence="1">NA0869</strain>
    </source>
</reference>
<evidence type="ECO:0000313" key="2">
    <source>
        <dbReference type="Proteomes" id="UP001163878"/>
    </source>
</evidence>
<accession>A0ABY6HZK5</accession>
<gene>
    <name evidence="1" type="ORF">OGH68_00755</name>
</gene>
<proteinExistence type="predicted"/>
<evidence type="ECO:0000313" key="1">
    <source>
        <dbReference type="EMBL" id="UYQ60146.1"/>
    </source>
</evidence>
<dbReference type="RefSeq" id="WP_264241295.1">
    <property type="nucleotide sequence ID" value="NZ_CP107567.1"/>
</dbReference>
<dbReference type="Proteomes" id="UP001163878">
    <property type="component" value="Chromosome"/>
</dbReference>